<dbReference type="EMBL" id="QRCT01000019">
    <property type="protein sequence ID" value="RDU23708.1"/>
    <property type="molecule type" value="Genomic_DNA"/>
</dbReference>
<dbReference type="GO" id="GO:0006508">
    <property type="term" value="P:proteolysis"/>
    <property type="evidence" value="ECO:0007669"/>
    <property type="project" value="UniProtKB-KW"/>
</dbReference>
<reference evidence="7 8" key="1">
    <citation type="submission" date="2018-07" db="EMBL/GenBank/DDBJ databases">
        <title>Anaerosacharophilus polymeroproducens gen. nov. sp. nov., an anaerobic bacterium isolated from salt field.</title>
        <authorList>
            <person name="Kim W."/>
            <person name="Yang S.-H."/>
            <person name="Oh J."/>
            <person name="Lee J.-H."/>
            <person name="Kwon K.K."/>
        </authorList>
    </citation>
    <scope>NUCLEOTIDE SEQUENCE [LARGE SCALE GENOMIC DNA]</scope>
    <source>
        <strain evidence="7 8">MCWD5</strain>
    </source>
</reference>
<comment type="similarity">
    <text evidence="1 5">Belongs to the peptidase S8 family.</text>
</comment>
<sequence>MIPETGERIFNNDYVDLFIHFPRDLEYFERFTDATVQLLDLMTAVVRIPSTYLDNSTISKYGYSAVPILSGIVDQADLEASGITRLRNIPNLNLRGQGVLIGILDTGIDYTNPIFRYPDNTTKIAALWDQTIYGENYSTNTYYGTEYTREQINQALQSQNPYEIVPSRDEIGHGTMLAGIAAGNEVPEKGFSGVTPDAELVIVKLKPAKQNLKDFWKIPTDAVCYQSNDIAFALEYLEITANKLGRPMSICVALGSSQGPHDNSLILNYLLSLRSENLNFTITIAGGNEGNARRHYYSVIDPSIGYDTVELKVGNNEKGFSMELWGDSPGLFAMDITSPSGEYISRIIPRVNEYFKVSFIFDNTIILIDYQVVEAQSGDQLILLRFSDPAPGIWTFHIYGKGDLSLSFHIWLPMDGFISGDTFFLKSDPDTTLLSFANATEPITVTSYNTANDSLYLNVSKGYTRTGNIKPEIAAPGVNITSPNLDQGFSPVSGTSPAAAFISGVAAIILEWGIVNGNLPLIKTSDVKGLMIRGARRDPTLTYPNQDWGYGILNVYHIFESLRSSI</sequence>
<dbReference type="PIRSF" id="PIRSF037894">
    <property type="entry name" value="Subtilisin_rel_CspABC"/>
    <property type="match status" value="1"/>
</dbReference>
<name>A0A371AVW2_9FIRM</name>
<dbReference type="OrthoDB" id="9762689at2"/>
<dbReference type="PRINTS" id="PR00723">
    <property type="entry name" value="SUBTILISIN"/>
</dbReference>
<keyword evidence="2 5" id="KW-0645">Protease</keyword>
<dbReference type="PANTHER" id="PTHR43399:SF4">
    <property type="entry name" value="CELL WALL-ASSOCIATED PROTEASE"/>
    <property type="match status" value="1"/>
</dbReference>
<dbReference type="Gene3D" id="3.40.50.200">
    <property type="entry name" value="Peptidase S8/S53 domain"/>
    <property type="match status" value="1"/>
</dbReference>
<dbReference type="InterPro" id="IPR034045">
    <property type="entry name" value="Pep_S8_CspA-like"/>
</dbReference>
<dbReference type="CDD" id="cd07478">
    <property type="entry name" value="Peptidases_S8_CspA-like"/>
    <property type="match status" value="1"/>
</dbReference>
<dbReference type="Proteomes" id="UP000255036">
    <property type="component" value="Unassembled WGS sequence"/>
</dbReference>
<dbReference type="InterPro" id="IPR015500">
    <property type="entry name" value="Peptidase_S8_subtilisin-rel"/>
</dbReference>
<accession>A0A371AVW2</accession>
<dbReference type="RefSeq" id="WP_115481577.1">
    <property type="nucleotide sequence ID" value="NZ_QRCT01000019.1"/>
</dbReference>
<evidence type="ECO:0000256" key="1">
    <source>
        <dbReference type="ARBA" id="ARBA00011073"/>
    </source>
</evidence>
<keyword evidence="4 5" id="KW-0720">Serine protease</keyword>
<dbReference type="Gene3D" id="2.60.120.1290">
    <property type="match status" value="1"/>
</dbReference>
<dbReference type="InterPro" id="IPR000209">
    <property type="entry name" value="Peptidase_S8/S53_dom"/>
</dbReference>
<dbReference type="InterPro" id="IPR017310">
    <property type="entry name" value="Pept_S8A_subtilisin_clostridia"/>
</dbReference>
<dbReference type="PROSITE" id="PS00136">
    <property type="entry name" value="SUBTILASE_ASP"/>
    <property type="match status" value="1"/>
</dbReference>
<dbReference type="InterPro" id="IPR036852">
    <property type="entry name" value="Peptidase_S8/S53_dom_sf"/>
</dbReference>
<feature type="active site" description="Charge relay system" evidence="5">
    <location>
        <position position="105"/>
    </location>
</feature>
<organism evidence="7 8">
    <name type="scientific">Anaerosacchariphilus polymeriproducens</name>
    <dbReference type="NCBI Taxonomy" id="1812858"/>
    <lineage>
        <taxon>Bacteria</taxon>
        <taxon>Bacillati</taxon>
        <taxon>Bacillota</taxon>
        <taxon>Clostridia</taxon>
        <taxon>Lachnospirales</taxon>
        <taxon>Lachnospiraceae</taxon>
        <taxon>Anaerosacchariphilus</taxon>
    </lineage>
</organism>
<evidence type="ECO:0000256" key="4">
    <source>
        <dbReference type="ARBA" id="ARBA00022825"/>
    </source>
</evidence>
<feature type="domain" description="Peptidase S8/S53" evidence="6">
    <location>
        <begin position="96"/>
        <end position="293"/>
    </location>
</feature>
<feature type="domain" description="Peptidase S8/S53" evidence="6">
    <location>
        <begin position="435"/>
        <end position="551"/>
    </location>
</feature>
<dbReference type="SUPFAM" id="SSF52743">
    <property type="entry name" value="Subtilisin-like"/>
    <property type="match status" value="1"/>
</dbReference>
<protein>
    <submittedName>
        <fullName evidence="7">Peptidase</fullName>
    </submittedName>
</protein>
<evidence type="ECO:0000256" key="3">
    <source>
        <dbReference type="ARBA" id="ARBA00022801"/>
    </source>
</evidence>
<evidence type="ECO:0000313" key="7">
    <source>
        <dbReference type="EMBL" id="RDU23708.1"/>
    </source>
</evidence>
<dbReference type="Pfam" id="PF00082">
    <property type="entry name" value="Peptidase_S8"/>
    <property type="match status" value="2"/>
</dbReference>
<gene>
    <name evidence="7" type="ORF">DWV06_07555</name>
</gene>
<dbReference type="GO" id="GO:0004252">
    <property type="term" value="F:serine-type endopeptidase activity"/>
    <property type="evidence" value="ECO:0007669"/>
    <property type="project" value="UniProtKB-UniRule"/>
</dbReference>
<feature type="active site" description="Charge relay system" evidence="5">
    <location>
        <position position="173"/>
    </location>
</feature>
<dbReference type="PANTHER" id="PTHR43399">
    <property type="entry name" value="SUBTILISIN-RELATED"/>
    <property type="match status" value="1"/>
</dbReference>
<proteinExistence type="inferred from homology"/>
<keyword evidence="8" id="KW-1185">Reference proteome</keyword>
<evidence type="ECO:0000313" key="8">
    <source>
        <dbReference type="Proteomes" id="UP000255036"/>
    </source>
</evidence>
<comment type="caution">
    <text evidence="7">The sequence shown here is derived from an EMBL/GenBank/DDBJ whole genome shotgun (WGS) entry which is preliminary data.</text>
</comment>
<dbReference type="PROSITE" id="PS51892">
    <property type="entry name" value="SUBTILASE"/>
    <property type="match status" value="1"/>
</dbReference>
<dbReference type="AlphaFoldDB" id="A0A371AVW2"/>
<dbReference type="InterPro" id="IPR023827">
    <property type="entry name" value="Peptidase_S8_Asp-AS"/>
</dbReference>
<keyword evidence="3 5" id="KW-0378">Hydrolase</keyword>
<evidence type="ECO:0000256" key="2">
    <source>
        <dbReference type="ARBA" id="ARBA00022670"/>
    </source>
</evidence>
<evidence type="ECO:0000256" key="5">
    <source>
        <dbReference type="PROSITE-ProRule" id="PRU01240"/>
    </source>
</evidence>
<evidence type="ECO:0000259" key="6">
    <source>
        <dbReference type="Pfam" id="PF00082"/>
    </source>
</evidence>
<dbReference type="InterPro" id="IPR051048">
    <property type="entry name" value="Peptidase_S8/S53_subtilisin"/>
</dbReference>
<feature type="active site" description="Charge relay system" evidence="5">
    <location>
        <position position="496"/>
    </location>
</feature>